<feature type="region of interest" description="Disordered" evidence="4">
    <location>
        <begin position="17"/>
        <end position="45"/>
    </location>
</feature>
<dbReference type="Pfam" id="PF03514">
    <property type="entry name" value="GRAS"/>
    <property type="match status" value="1"/>
</dbReference>
<evidence type="ECO:0000313" key="5">
    <source>
        <dbReference type="EMBL" id="KJB21627.1"/>
    </source>
</evidence>
<feature type="region of interest" description="VHIID" evidence="3">
    <location>
        <begin position="274"/>
        <end position="339"/>
    </location>
</feature>
<accession>A0A0D2MRP2</accession>
<dbReference type="AlphaFoldDB" id="A0A0D2MRP2"/>
<dbReference type="STRING" id="29730.A0A0D2MRP2"/>
<keyword evidence="6" id="KW-1185">Reference proteome</keyword>
<feature type="short sequence motif" description="VHIID" evidence="3">
    <location>
        <begin position="305"/>
        <end position="309"/>
    </location>
</feature>
<comment type="similarity">
    <text evidence="3">Belongs to the GRAS family.</text>
</comment>
<feature type="region of interest" description="Leucine repeat II (LRII)" evidence="3">
    <location>
        <begin position="345"/>
        <end position="377"/>
    </location>
</feature>
<evidence type="ECO:0000256" key="4">
    <source>
        <dbReference type="SAM" id="MobiDB-lite"/>
    </source>
</evidence>
<evidence type="ECO:0000256" key="3">
    <source>
        <dbReference type="PROSITE-ProRule" id="PRU01191"/>
    </source>
</evidence>
<organism evidence="5 6">
    <name type="scientific">Gossypium raimondii</name>
    <name type="common">Peruvian cotton</name>
    <name type="synonym">Gossypium klotzschianum subsp. raimondii</name>
    <dbReference type="NCBI Taxonomy" id="29730"/>
    <lineage>
        <taxon>Eukaryota</taxon>
        <taxon>Viridiplantae</taxon>
        <taxon>Streptophyta</taxon>
        <taxon>Embryophyta</taxon>
        <taxon>Tracheophyta</taxon>
        <taxon>Spermatophyta</taxon>
        <taxon>Magnoliopsida</taxon>
        <taxon>eudicotyledons</taxon>
        <taxon>Gunneridae</taxon>
        <taxon>Pentapetalae</taxon>
        <taxon>rosids</taxon>
        <taxon>malvids</taxon>
        <taxon>Malvales</taxon>
        <taxon>Malvaceae</taxon>
        <taxon>Malvoideae</taxon>
        <taxon>Gossypium</taxon>
    </lineage>
</organism>
<keyword evidence="2" id="KW-0804">Transcription</keyword>
<protein>
    <submittedName>
        <fullName evidence="5">Uncharacterized protein</fullName>
    </submittedName>
</protein>
<dbReference type="InterPro" id="IPR005202">
    <property type="entry name" value="TF_GRAS"/>
</dbReference>
<feature type="compositionally biased region" description="Low complexity" evidence="4">
    <location>
        <begin position="30"/>
        <end position="45"/>
    </location>
</feature>
<dbReference type="eggNOG" id="ENOG502QUZA">
    <property type="taxonomic scope" value="Eukaryota"/>
</dbReference>
<reference evidence="5 6" key="1">
    <citation type="journal article" date="2012" name="Nature">
        <title>Repeated polyploidization of Gossypium genomes and the evolution of spinnable cotton fibres.</title>
        <authorList>
            <person name="Paterson A.H."/>
            <person name="Wendel J.F."/>
            <person name="Gundlach H."/>
            <person name="Guo H."/>
            <person name="Jenkins J."/>
            <person name="Jin D."/>
            <person name="Llewellyn D."/>
            <person name="Showmaker K.C."/>
            <person name="Shu S."/>
            <person name="Udall J."/>
            <person name="Yoo M.J."/>
            <person name="Byers R."/>
            <person name="Chen W."/>
            <person name="Doron-Faigenboim A."/>
            <person name="Duke M.V."/>
            <person name="Gong L."/>
            <person name="Grimwood J."/>
            <person name="Grover C."/>
            <person name="Grupp K."/>
            <person name="Hu G."/>
            <person name="Lee T.H."/>
            <person name="Li J."/>
            <person name="Lin L."/>
            <person name="Liu T."/>
            <person name="Marler B.S."/>
            <person name="Page J.T."/>
            <person name="Roberts A.W."/>
            <person name="Romanel E."/>
            <person name="Sanders W.S."/>
            <person name="Szadkowski E."/>
            <person name="Tan X."/>
            <person name="Tang H."/>
            <person name="Xu C."/>
            <person name="Wang J."/>
            <person name="Wang Z."/>
            <person name="Zhang D."/>
            <person name="Zhang L."/>
            <person name="Ashrafi H."/>
            <person name="Bedon F."/>
            <person name="Bowers J.E."/>
            <person name="Brubaker C.L."/>
            <person name="Chee P.W."/>
            <person name="Das S."/>
            <person name="Gingle A.R."/>
            <person name="Haigler C.H."/>
            <person name="Harker D."/>
            <person name="Hoffmann L.V."/>
            <person name="Hovav R."/>
            <person name="Jones D.C."/>
            <person name="Lemke C."/>
            <person name="Mansoor S."/>
            <person name="ur Rahman M."/>
            <person name="Rainville L.N."/>
            <person name="Rambani A."/>
            <person name="Reddy U.K."/>
            <person name="Rong J.K."/>
            <person name="Saranga Y."/>
            <person name="Scheffler B.E."/>
            <person name="Scheffler J.A."/>
            <person name="Stelly D.M."/>
            <person name="Triplett B.A."/>
            <person name="Van Deynze A."/>
            <person name="Vaslin M.F."/>
            <person name="Waghmare V.N."/>
            <person name="Walford S.A."/>
            <person name="Wright R.J."/>
            <person name="Zaki E.A."/>
            <person name="Zhang T."/>
            <person name="Dennis E.S."/>
            <person name="Mayer K.F."/>
            <person name="Peterson D.G."/>
            <person name="Rokhsar D.S."/>
            <person name="Wang X."/>
            <person name="Schmutz J."/>
        </authorList>
    </citation>
    <scope>NUCLEOTIDE SEQUENCE [LARGE SCALE GENOMIC DNA]</scope>
</reference>
<dbReference type="PANTHER" id="PTHR31636">
    <property type="entry name" value="OSJNBA0084A10.13 PROTEIN-RELATED"/>
    <property type="match status" value="1"/>
</dbReference>
<dbReference type="EMBL" id="CM001743">
    <property type="protein sequence ID" value="KJB21627.1"/>
    <property type="molecule type" value="Genomic_DNA"/>
</dbReference>
<feature type="region of interest" description="SAW" evidence="3">
    <location>
        <begin position="483"/>
        <end position="558"/>
    </location>
</feature>
<proteinExistence type="inferred from homology"/>
<dbReference type="PROSITE" id="PS50985">
    <property type="entry name" value="GRAS"/>
    <property type="match status" value="1"/>
</dbReference>
<gene>
    <name evidence="5" type="ORF">B456_004G005200</name>
</gene>
<evidence type="ECO:0000256" key="1">
    <source>
        <dbReference type="ARBA" id="ARBA00023015"/>
    </source>
</evidence>
<evidence type="ECO:0000256" key="2">
    <source>
        <dbReference type="ARBA" id="ARBA00023163"/>
    </source>
</evidence>
<comment type="caution">
    <text evidence="3">Lacks conserved residue(s) required for the propagation of feature annotation.</text>
</comment>
<dbReference type="OMA" id="CERFNVL"/>
<dbReference type="Gramene" id="KJB21627">
    <property type="protein sequence ID" value="KJB21627"/>
    <property type="gene ID" value="B456_004G005200"/>
</dbReference>
<evidence type="ECO:0000313" key="6">
    <source>
        <dbReference type="Proteomes" id="UP000032304"/>
    </source>
</evidence>
<dbReference type="Proteomes" id="UP000032304">
    <property type="component" value="Chromosome 4"/>
</dbReference>
<keyword evidence="1" id="KW-0805">Transcription regulation</keyword>
<sequence>MYGFKFDHGSVPMPVYANHNLDNGSKESPIDSSSSSPSSGMSSDSPFPNAMLKYINQMLMEEDLEEKTCMLQDCLALQAAERSFYEVLCHNYPIPAGLNHYYPDDDCNSSKGTIERLGEGSISPSVDVDKVRGRKNYQREDVEEGRINKQLALSLDDSEQTEMFDDVLLCKGENEDSPKCSLNGNSAQHRQIKRGFMESLTQCAQSVAVNDQRTANEMLKLIRQHSSEFGDGTQRSAHDFANALTTRLAGMGAPLFFAHLLSNRTSAADALKAYGVYVLACPFKKMSNFYANKRIMELAEKATTLHIIDFGICYGFQWPCLIQLLSAQAGGPSKLRITGSSSHNQVSDLQKGYCERFNVLFKCNVIAKKWETIQLEELKITKDEVVVVNCMHRLKNLPDDTVSPTSARETVLKLIRSINPELFIHGVANGTYNAPFFFSRFRKALFHFSAQFDIFEATVAQDDPQRMMFEKEIHGRDIMNLVACEGTERVERPETYKQWQVRTLRTGFKQVPLNQELVKKVMDMVQSSYHRDFVVDVDGHWMLQGWKGRIIYALSCWKPVKN</sequence>
<name>A0A0D2MRP2_GOSRA</name>